<reference evidence="2 3" key="1">
    <citation type="submission" date="2018-06" db="EMBL/GenBank/DDBJ databases">
        <authorList>
            <consortium name="Pathogen Informatics"/>
            <person name="Doyle S."/>
        </authorList>
    </citation>
    <scope>NUCLEOTIDE SEQUENCE [LARGE SCALE GENOMIC DNA]</scope>
    <source>
        <strain evidence="3">NCTC 11391</strain>
    </source>
</reference>
<gene>
    <name evidence="2" type="ORF">NCTC11391_01299</name>
</gene>
<keyword evidence="1" id="KW-0472">Membrane</keyword>
<feature type="transmembrane region" description="Helical" evidence="1">
    <location>
        <begin position="12"/>
        <end position="34"/>
    </location>
</feature>
<dbReference type="Proteomes" id="UP000254082">
    <property type="component" value="Unassembled WGS sequence"/>
</dbReference>
<proteinExistence type="predicted"/>
<accession>A0A380JEG5</accession>
<evidence type="ECO:0000313" key="2">
    <source>
        <dbReference type="EMBL" id="SUN36254.1"/>
    </source>
</evidence>
<dbReference type="AlphaFoldDB" id="A0A380JEG5"/>
<protein>
    <submittedName>
        <fullName evidence="2">Uncharacterized protein</fullName>
    </submittedName>
</protein>
<name>A0A380JEG5_STRDO</name>
<keyword evidence="1" id="KW-0812">Transmembrane</keyword>
<feature type="transmembrane region" description="Helical" evidence="1">
    <location>
        <begin position="88"/>
        <end position="109"/>
    </location>
</feature>
<keyword evidence="3" id="KW-1185">Reference proteome</keyword>
<sequence length="148" mass="17174">MTPRNSRQYRLSMFISNSLFLLALLFYGASQIFYFYSYYRKLSPGTFLHTGQSLVITGLFLTMFLLTLVALLSQVRNMLLRLRFKRQSLWPGILLSTNWVIWFFLVVIYGKFLGLTISSIFMESLIVAITWSFILGQNQRLGVVSDKS</sequence>
<evidence type="ECO:0000256" key="1">
    <source>
        <dbReference type="SAM" id="Phobius"/>
    </source>
</evidence>
<feature type="transmembrane region" description="Helical" evidence="1">
    <location>
        <begin position="115"/>
        <end position="135"/>
    </location>
</feature>
<evidence type="ECO:0000313" key="3">
    <source>
        <dbReference type="Proteomes" id="UP000254082"/>
    </source>
</evidence>
<keyword evidence="1" id="KW-1133">Transmembrane helix</keyword>
<dbReference type="RefSeq" id="WP_002998272.1">
    <property type="nucleotide sequence ID" value="NZ_UHFA01000002.1"/>
</dbReference>
<organism evidence="2 3">
    <name type="scientific">Streptococcus downei MFe28</name>
    <dbReference type="NCBI Taxonomy" id="764290"/>
    <lineage>
        <taxon>Bacteria</taxon>
        <taxon>Bacillati</taxon>
        <taxon>Bacillota</taxon>
        <taxon>Bacilli</taxon>
        <taxon>Lactobacillales</taxon>
        <taxon>Streptococcaceae</taxon>
        <taxon>Streptococcus</taxon>
    </lineage>
</organism>
<feature type="transmembrane region" description="Helical" evidence="1">
    <location>
        <begin position="54"/>
        <end position="76"/>
    </location>
</feature>
<dbReference type="EMBL" id="UHFA01000002">
    <property type="protein sequence ID" value="SUN36254.1"/>
    <property type="molecule type" value="Genomic_DNA"/>
</dbReference>